<keyword evidence="2" id="KW-1185">Reference proteome</keyword>
<protein>
    <submittedName>
        <fullName evidence="1">Uncharacterized protein</fullName>
    </submittedName>
</protein>
<proteinExistence type="predicted"/>
<sequence>MLKLYLCIPSFRSLYREILFLTMAALGKDNMDIGIFDKRYRTACSRLTSSWSSVQLKQYRVLPPSAKAIDCRKTFGALLEC</sequence>
<evidence type="ECO:0000313" key="2">
    <source>
        <dbReference type="Proteomes" id="UP000287033"/>
    </source>
</evidence>
<organism evidence="1 2">
    <name type="scientific">Chiloscyllium punctatum</name>
    <name type="common">Brownbanded bambooshark</name>
    <name type="synonym">Hemiscyllium punctatum</name>
    <dbReference type="NCBI Taxonomy" id="137246"/>
    <lineage>
        <taxon>Eukaryota</taxon>
        <taxon>Metazoa</taxon>
        <taxon>Chordata</taxon>
        <taxon>Craniata</taxon>
        <taxon>Vertebrata</taxon>
        <taxon>Chondrichthyes</taxon>
        <taxon>Elasmobranchii</taxon>
        <taxon>Galeomorphii</taxon>
        <taxon>Galeoidea</taxon>
        <taxon>Orectolobiformes</taxon>
        <taxon>Hemiscylliidae</taxon>
        <taxon>Chiloscyllium</taxon>
    </lineage>
</organism>
<dbReference type="STRING" id="137246.A0A401TF45"/>
<dbReference type="EMBL" id="BEZZ01053072">
    <property type="protein sequence ID" value="GCC41284.1"/>
    <property type="molecule type" value="Genomic_DNA"/>
</dbReference>
<dbReference type="OrthoDB" id="75250at2759"/>
<name>A0A401TF45_CHIPU</name>
<reference evidence="1 2" key="1">
    <citation type="journal article" date="2018" name="Nat. Ecol. Evol.">
        <title>Shark genomes provide insights into elasmobranch evolution and the origin of vertebrates.</title>
        <authorList>
            <person name="Hara Y"/>
            <person name="Yamaguchi K"/>
            <person name="Onimaru K"/>
            <person name="Kadota M"/>
            <person name="Koyanagi M"/>
            <person name="Keeley SD"/>
            <person name="Tatsumi K"/>
            <person name="Tanaka K"/>
            <person name="Motone F"/>
            <person name="Kageyama Y"/>
            <person name="Nozu R"/>
            <person name="Adachi N"/>
            <person name="Nishimura O"/>
            <person name="Nakagawa R"/>
            <person name="Tanegashima C"/>
            <person name="Kiyatake I"/>
            <person name="Matsumoto R"/>
            <person name="Murakumo K"/>
            <person name="Nishida K"/>
            <person name="Terakita A"/>
            <person name="Kuratani S"/>
            <person name="Sato K"/>
            <person name="Hyodo S Kuraku.S."/>
        </authorList>
    </citation>
    <scope>NUCLEOTIDE SEQUENCE [LARGE SCALE GENOMIC DNA]</scope>
</reference>
<dbReference type="Proteomes" id="UP000287033">
    <property type="component" value="Unassembled WGS sequence"/>
</dbReference>
<evidence type="ECO:0000313" key="1">
    <source>
        <dbReference type="EMBL" id="GCC41284.1"/>
    </source>
</evidence>
<gene>
    <name evidence="1" type="ORF">chiPu_0025152</name>
</gene>
<dbReference type="AlphaFoldDB" id="A0A401TF45"/>
<comment type="caution">
    <text evidence="1">The sequence shown here is derived from an EMBL/GenBank/DDBJ whole genome shotgun (WGS) entry which is preliminary data.</text>
</comment>
<accession>A0A401TF45</accession>